<dbReference type="OrthoDB" id="5832546at2"/>
<sequence length="87" mass="10447">MLQEKFPDLTQNLLNALMVIWDKNENQVIDTLDVLEEEYKVKLDKNLLYLEQTRKVEKDKLISAWDRTRRHMHTSCIIQLKHRPDGV</sequence>
<name>A0A2T3N1U2_9GAMM</name>
<evidence type="ECO:0000313" key="1">
    <source>
        <dbReference type="EMBL" id="PSW06241.1"/>
    </source>
</evidence>
<reference evidence="1 2" key="1">
    <citation type="submission" date="2018-03" db="EMBL/GenBank/DDBJ databases">
        <title>Whole genome sequencing of Histamine producing bacteria.</title>
        <authorList>
            <person name="Butler K."/>
        </authorList>
    </citation>
    <scope>NUCLEOTIDE SEQUENCE [LARGE SCALE GENOMIC DNA]</scope>
    <source>
        <strain evidence="1 2">DSM 16190</strain>
    </source>
</reference>
<gene>
    <name evidence="1" type="ORF">C9I89_06965</name>
</gene>
<organism evidence="1 2">
    <name type="scientific">Photobacterium lipolyticum</name>
    <dbReference type="NCBI Taxonomy" id="266810"/>
    <lineage>
        <taxon>Bacteria</taxon>
        <taxon>Pseudomonadati</taxon>
        <taxon>Pseudomonadota</taxon>
        <taxon>Gammaproteobacteria</taxon>
        <taxon>Vibrionales</taxon>
        <taxon>Vibrionaceae</taxon>
        <taxon>Photobacterium</taxon>
    </lineage>
</organism>
<accession>A0A2T3N1U2</accession>
<dbReference type="EMBL" id="PYMC01000003">
    <property type="protein sequence ID" value="PSW06241.1"/>
    <property type="molecule type" value="Genomic_DNA"/>
</dbReference>
<evidence type="ECO:0000313" key="2">
    <source>
        <dbReference type="Proteomes" id="UP000240904"/>
    </source>
</evidence>
<dbReference type="Proteomes" id="UP000240904">
    <property type="component" value="Unassembled WGS sequence"/>
</dbReference>
<proteinExistence type="predicted"/>
<dbReference type="AlphaFoldDB" id="A0A2T3N1U2"/>
<protein>
    <submittedName>
        <fullName evidence="1">Uncharacterized protein</fullName>
    </submittedName>
</protein>
<dbReference type="RefSeq" id="WP_107282620.1">
    <property type="nucleotide sequence ID" value="NZ_PYMC01000003.1"/>
</dbReference>
<keyword evidence="2" id="KW-1185">Reference proteome</keyword>
<comment type="caution">
    <text evidence="1">The sequence shown here is derived from an EMBL/GenBank/DDBJ whole genome shotgun (WGS) entry which is preliminary data.</text>
</comment>